<proteinExistence type="predicted"/>
<dbReference type="Proteomes" id="UP000095649">
    <property type="component" value="Unassembled WGS sequence"/>
</dbReference>
<feature type="transmembrane region" description="Helical" evidence="6">
    <location>
        <begin position="119"/>
        <end position="139"/>
    </location>
</feature>
<dbReference type="RefSeq" id="WP_055186049.1">
    <property type="nucleotide sequence ID" value="NZ_CYXN01000011.1"/>
</dbReference>
<keyword evidence="3 6" id="KW-0812">Transmembrane</keyword>
<evidence type="ECO:0000256" key="3">
    <source>
        <dbReference type="ARBA" id="ARBA00022692"/>
    </source>
</evidence>
<dbReference type="AlphaFoldDB" id="A0A173THX4"/>
<feature type="transmembrane region" description="Helical" evidence="6">
    <location>
        <begin position="160"/>
        <end position="186"/>
    </location>
</feature>
<dbReference type="InterPro" id="IPR002797">
    <property type="entry name" value="Polysacc_synth"/>
</dbReference>
<dbReference type="InterPro" id="IPR050833">
    <property type="entry name" value="Poly_Biosynth_Transport"/>
</dbReference>
<name>A0A173THX4_9FIRM</name>
<evidence type="ECO:0000256" key="5">
    <source>
        <dbReference type="ARBA" id="ARBA00023136"/>
    </source>
</evidence>
<feature type="transmembrane region" description="Helical" evidence="6">
    <location>
        <begin position="89"/>
        <end position="113"/>
    </location>
</feature>
<organism evidence="7 8">
    <name type="scientific">Faecalibacterium prausnitzii</name>
    <dbReference type="NCBI Taxonomy" id="853"/>
    <lineage>
        <taxon>Bacteria</taxon>
        <taxon>Bacillati</taxon>
        <taxon>Bacillota</taxon>
        <taxon>Clostridia</taxon>
        <taxon>Eubacteriales</taxon>
        <taxon>Oscillospiraceae</taxon>
        <taxon>Faecalibacterium</taxon>
    </lineage>
</organism>
<feature type="transmembrane region" description="Helical" evidence="6">
    <location>
        <begin position="439"/>
        <end position="456"/>
    </location>
</feature>
<gene>
    <name evidence="7" type="ORF">ERS852582_01582</name>
</gene>
<evidence type="ECO:0000313" key="7">
    <source>
        <dbReference type="EMBL" id="CUN02304.1"/>
    </source>
</evidence>
<evidence type="ECO:0000256" key="6">
    <source>
        <dbReference type="SAM" id="Phobius"/>
    </source>
</evidence>
<protein>
    <submittedName>
        <fullName evidence="7">Polysaccharide biosynthesis protein</fullName>
    </submittedName>
</protein>
<dbReference type="PANTHER" id="PTHR30250">
    <property type="entry name" value="PST FAMILY PREDICTED COLANIC ACID TRANSPORTER"/>
    <property type="match status" value="1"/>
</dbReference>
<dbReference type="OrthoDB" id="8609648at2"/>
<evidence type="ECO:0000256" key="2">
    <source>
        <dbReference type="ARBA" id="ARBA00022475"/>
    </source>
</evidence>
<feature type="transmembrane region" description="Helical" evidence="6">
    <location>
        <begin position="247"/>
        <end position="267"/>
    </location>
</feature>
<dbReference type="GO" id="GO:0005886">
    <property type="term" value="C:plasma membrane"/>
    <property type="evidence" value="ECO:0007669"/>
    <property type="project" value="UniProtKB-SubCell"/>
</dbReference>
<keyword evidence="5 6" id="KW-0472">Membrane</keyword>
<feature type="transmembrane region" description="Helical" evidence="6">
    <location>
        <begin position="462"/>
        <end position="487"/>
    </location>
</feature>
<feature type="transmembrane region" description="Helical" evidence="6">
    <location>
        <begin position="52"/>
        <end position="69"/>
    </location>
</feature>
<keyword evidence="4 6" id="KW-1133">Transmembrane helix</keyword>
<dbReference type="PANTHER" id="PTHR30250:SF26">
    <property type="entry name" value="PSMA PROTEIN"/>
    <property type="match status" value="1"/>
</dbReference>
<evidence type="ECO:0000256" key="1">
    <source>
        <dbReference type="ARBA" id="ARBA00004651"/>
    </source>
</evidence>
<sequence length="511" mass="58290">MRTRYTLINMLVNIGGQFFSMLLSFINRMVFIHCLSAAYLGVNGLFTDVLSILNFAELGIGTAMVFSMYEPAARDDEQKLARLMNLYKWMYRAVAASVLLFGLVLLPFLPYLIKGGEGIEHITLIYMIYVLGSASSYLLNYKSSIYQAYQKGYIRAGWNMVCEFIKTVLQIAILLLTGNFILYLVVQQAVQFLPNIMVSRRVDKEFPYLKECRELPDREERNGILKNIGAMSMHKLAIVIVRNTDSLLMSSFIGLTTVGLYSNYRLVINALNNLMTKVVTAFSGSVGNFAALENSDRLYRVYKEMDFLFFVLSSYLTGGLMMLFNSLIALLFGEEYCFPMATVVFIVTEFYITRMRQTNLLFREVMGLFWNDRYKAVAESIINLAVSLVLVQRYGVTGIIGGTIISTLCTCTWIEPYIFLKYGVREDWQQKYRAYFAEYLKRLLLTAAVSAAAVLWVQRFPVGNFCIFILDGLLYTAVFAGVIVLFYRGSAEYAALKQRGLELLKRNKEYT</sequence>
<evidence type="ECO:0000313" key="8">
    <source>
        <dbReference type="Proteomes" id="UP000095649"/>
    </source>
</evidence>
<feature type="transmembrane region" description="Helical" evidence="6">
    <location>
        <begin position="307"/>
        <end position="330"/>
    </location>
</feature>
<reference evidence="7 8" key="1">
    <citation type="submission" date="2015-09" db="EMBL/GenBank/DDBJ databases">
        <authorList>
            <consortium name="Pathogen Informatics"/>
        </authorList>
    </citation>
    <scope>NUCLEOTIDE SEQUENCE [LARGE SCALE GENOMIC DNA]</scope>
    <source>
        <strain evidence="7 8">2789STDY5834970</strain>
    </source>
</reference>
<accession>A0A173THX4</accession>
<feature type="transmembrane region" description="Helical" evidence="6">
    <location>
        <begin position="398"/>
        <end position="419"/>
    </location>
</feature>
<keyword evidence="2" id="KW-1003">Cell membrane</keyword>
<comment type="subcellular location">
    <subcellularLocation>
        <location evidence="1">Cell membrane</location>
        <topology evidence="1">Multi-pass membrane protein</topology>
    </subcellularLocation>
</comment>
<dbReference type="Pfam" id="PF01943">
    <property type="entry name" value="Polysacc_synt"/>
    <property type="match status" value="1"/>
</dbReference>
<dbReference type="EMBL" id="CYXN01000011">
    <property type="protein sequence ID" value="CUN02304.1"/>
    <property type="molecule type" value="Genomic_DNA"/>
</dbReference>
<evidence type="ECO:0000256" key="4">
    <source>
        <dbReference type="ARBA" id="ARBA00022989"/>
    </source>
</evidence>